<accession>A0A9W2WLF8</accession>
<dbReference type="RefSeq" id="XP_054939868.1">
    <property type="nucleotide sequence ID" value="XM_055083893.1"/>
</dbReference>
<proteinExistence type="predicted"/>
<evidence type="ECO:0000313" key="2">
    <source>
        <dbReference type="RefSeq" id="XP_054939868.1"/>
    </source>
</evidence>
<protein>
    <submittedName>
        <fullName evidence="2">Uncharacterized protein</fullName>
    </submittedName>
</protein>
<sequence>MVASARVTQAEVFLFPGKPGTLWVSLGAEPMQSLPLRNILEHYPHRSHNQQYPECLLSTIPDVKVLGQTSRGRARPNRRPPHGFQEGLETYKRCAVSEHPQSLSISTFQPLVISGKSDKGTPLLGAWLYLVPNCSGSWGWSTGWLVRKKGLVWAPLSSVSFGTRLSWAASPHLNAHPDQNVSSTAEAVLPPTKVLLPTIPAILPPTKVLLSRTPAVLPTTKVLLSRKPAVLSPSPVLLPPTKAVLDPPQNAKQPCQPPPTCKVTLCPEVPAEVPTPSAMPGVQAEVLPGHGF</sequence>
<reference evidence="2" key="1">
    <citation type="submission" date="2025-08" db="UniProtKB">
        <authorList>
            <consortium name="RefSeq"/>
        </authorList>
    </citation>
    <scope>IDENTIFICATION</scope>
    <source>
        <tissue evidence="2">Muscle</tissue>
    </source>
</reference>
<dbReference type="KEGG" id="pcad:129392014"/>
<organism evidence="1 2">
    <name type="scientific">Physeter macrocephalus</name>
    <name type="common">Sperm whale</name>
    <name type="synonym">Physeter catodon</name>
    <dbReference type="NCBI Taxonomy" id="9755"/>
    <lineage>
        <taxon>Eukaryota</taxon>
        <taxon>Metazoa</taxon>
        <taxon>Chordata</taxon>
        <taxon>Craniata</taxon>
        <taxon>Vertebrata</taxon>
        <taxon>Euteleostomi</taxon>
        <taxon>Mammalia</taxon>
        <taxon>Eutheria</taxon>
        <taxon>Laurasiatheria</taxon>
        <taxon>Artiodactyla</taxon>
        <taxon>Whippomorpha</taxon>
        <taxon>Cetacea</taxon>
        <taxon>Odontoceti</taxon>
        <taxon>Physeteridae</taxon>
        <taxon>Physeter</taxon>
    </lineage>
</organism>
<dbReference type="AlphaFoldDB" id="A0A9W2WLF8"/>
<evidence type="ECO:0000313" key="1">
    <source>
        <dbReference type="Proteomes" id="UP000248484"/>
    </source>
</evidence>
<dbReference type="GeneID" id="129392014"/>
<gene>
    <name evidence="2" type="primary">LOC129392014</name>
</gene>
<keyword evidence="1" id="KW-1185">Reference proteome</keyword>
<name>A0A9W2WLF8_PHYMC</name>
<dbReference type="Proteomes" id="UP000248484">
    <property type="component" value="Chromosome 4"/>
</dbReference>